<evidence type="ECO:0000313" key="2">
    <source>
        <dbReference type="EMBL" id="PVH94203.1"/>
    </source>
</evidence>
<evidence type="ECO:0008006" key="4">
    <source>
        <dbReference type="Google" id="ProtNLM"/>
    </source>
</evidence>
<keyword evidence="1" id="KW-0472">Membrane</keyword>
<protein>
    <recommendedName>
        <fullName evidence="4">NAD dependent epimerase/dehydratase</fullName>
    </recommendedName>
</protein>
<evidence type="ECO:0000256" key="1">
    <source>
        <dbReference type="SAM" id="Phobius"/>
    </source>
</evidence>
<evidence type="ECO:0000313" key="3">
    <source>
        <dbReference type="Proteomes" id="UP000244855"/>
    </source>
</evidence>
<dbReference type="InterPro" id="IPR027417">
    <property type="entry name" value="P-loop_NTPase"/>
</dbReference>
<keyword evidence="1" id="KW-0812">Transmembrane</keyword>
<dbReference type="Gene3D" id="3.40.50.300">
    <property type="entry name" value="P-loop containing nucleotide triphosphate hydrolases"/>
    <property type="match status" value="1"/>
</dbReference>
<feature type="transmembrane region" description="Helical" evidence="1">
    <location>
        <begin position="240"/>
        <end position="259"/>
    </location>
</feature>
<dbReference type="Proteomes" id="UP000244855">
    <property type="component" value="Unassembled WGS sequence"/>
</dbReference>
<accession>A0A2V1D9J5</accession>
<dbReference type="Pfam" id="PF17784">
    <property type="entry name" value="Sulfotransfer_4"/>
    <property type="match status" value="1"/>
</dbReference>
<organism evidence="2 3">
    <name type="scientific">Periconia macrospinosa</name>
    <dbReference type="NCBI Taxonomy" id="97972"/>
    <lineage>
        <taxon>Eukaryota</taxon>
        <taxon>Fungi</taxon>
        <taxon>Dikarya</taxon>
        <taxon>Ascomycota</taxon>
        <taxon>Pezizomycotina</taxon>
        <taxon>Dothideomycetes</taxon>
        <taxon>Pleosporomycetidae</taxon>
        <taxon>Pleosporales</taxon>
        <taxon>Massarineae</taxon>
        <taxon>Periconiaceae</taxon>
        <taxon>Periconia</taxon>
    </lineage>
</organism>
<dbReference type="AlphaFoldDB" id="A0A2V1D9J5"/>
<dbReference type="SUPFAM" id="SSF52540">
    <property type="entry name" value="P-loop containing nucleoside triphosphate hydrolases"/>
    <property type="match status" value="1"/>
</dbReference>
<keyword evidence="3" id="KW-1185">Reference proteome</keyword>
<dbReference type="OrthoDB" id="408152at2759"/>
<dbReference type="STRING" id="97972.A0A2V1D9J5"/>
<keyword evidence="1" id="KW-1133">Transmembrane helix</keyword>
<name>A0A2V1D9J5_9PLEO</name>
<reference evidence="2 3" key="1">
    <citation type="journal article" date="2018" name="Sci. Rep.">
        <title>Comparative genomics provides insights into the lifestyle and reveals functional heterogeneity of dark septate endophytic fungi.</title>
        <authorList>
            <person name="Knapp D.G."/>
            <person name="Nemeth J.B."/>
            <person name="Barry K."/>
            <person name="Hainaut M."/>
            <person name="Henrissat B."/>
            <person name="Johnson J."/>
            <person name="Kuo A."/>
            <person name="Lim J.H.P."/>
            <person name="Lipzen A."/>
            <person name="Nolan M."/>
            <person name="Ohm R.A."/>
            <person name="Tamas L."/>
            <person name="Grigoriev I.V."/>
            <person name="Spatafora J.W."/>
            <person name="Nagy L.G."/>
            <person name="Kovacs G.M."/>
        </authorList>
    </citation>
    <scope>NUCLEOTIDE SEQUENCE [LARGE SCALE GENOMIC DNA]</scope>
    <source>
        <strain evidence="2 3">DSE2036</strain>
    </source>
</reference>
<dbReference type="InterPro" id="IPR040632">
    <property type="entry name" value="Sulfotransfer_4"/>
</dbReference>
<sequence>MGNKPSVPKPGTKFQVIGAGLPRTGTASFSEAIRILLDGPVHHGGTQATLGPEVGIRSWIKLLSHFPAKSSSDKKLIKDMLKDRLEGYAAATDSPTCGLVEEFVEAFPDAIVICTVRDNPDVWVESMKGVSNASTMWFLRFVLFPIPGMRYFVDYINVLRNQWVYLYGEAEPCTTKTHYNHMAYLERVVPKEKLLFFNVKEGWEPLCKALGKEVPDVPFPRINDSEAIDRLAKKMVTKGLMRWLVIFATLGAAIVAFMYR</sequence>
<gene>
    <name evidence="2" type="ORF">DM02DRAFT_633925</name>
</gene>
<dbReference type="EMBL" id="KZ805546">
    <property type="protein sequence ID" value="PVH94203.1"/>
    <property type="molecule type" value="Genomic_DNA"/>
</dbReference>
<proteinExistence type="predicted"/>
<dbReference type="PANTHER" id="PTHR36978:SF3">
    <property type="entry name" value="P-LOOP CONTAINING NUCLEOSIDE TRIPHOSPHATE HYDROLASE PROTEIN"/>
    <property type="match status" value="1"/>
</dbReference>
<dbReference type="PANTHER" id="PTHR36978">
    <property type="entry name" value="P-LOOP CONTAINING NUCLEOTIDE TRIPHOSPHATE HYDROLASE"/>
    <property type="match status" value="1"/>
</dbReference>